<accession>W2J934</accession>
<name>W2J934_PHYNI</name>
<proteinExistence type="predicted"/>
<gene>
    <name evidence="1" type="ORF">L916_06935</name>
</gene>
<reference evidence="1 2" key="1">
    <citation type="submission" date="2013-11" db="EMBL/GenBank/DDBJ databases">
        <title>The Genome Sequence of Phytophthora parasitica CJ05E6.</title>
        <authorList>
            <consortium name="The Broad Institute Genomics Platform"/>
            <person name="Russ C."/>
            <person name="Tyler B."/>
            <person name="Panabieres F."/>
            <person name="Shan W."/>
            <person name="Tripathy S."/>
            <person name="Grunwald N."/>
            <person name="Machado M."/>
            <person name="Johnson C.S."/>
            <person name="Arredondo F."/>
            <person name="Hong C."/>
            <person name="Coffey M."/>
            <person name="Young S.K."/>
            <person name="Zeng Q."/>
            <person name="Gargeya S."/>
            <person name="Fitzgerald M."/>
            <person name="Abouelleil A."/>
            <person name="Alvarado L."/>
            <person name="Chapman S.B."/>
            <person name="Gainer-Dewar J."/>
            <person name="Goldberg J."/>
            <person name="Griggs A."/>
            <person name="Gujja S."/>
            <person name="Hansen M."/>
            <person name="Howarth C."/>
            <person name="Imamovic A."/>
            <person name="Ireland A."/>
            <person name="Larimer J."/>
            <person name="McCowan C."/>
            <person name="Murphy C."/>
            <person name="Pearson M."/>
            <person name="Poon T.W."/>
            <person name="Priest M."/>
            <person name="Roberts A."/>
            <person name="Saif S."/>
            <person name="Shea T."/>
            <person name="Sykes S."/>
            <person name="Wortman J."/>
            <person name="Nusbaum C."/>
            <person name="Birren B."/>
        </authorList>
    </citation>
    <scope>NUCLEOTIDE SEQUENCE [LARGE SCALE GENOMIC DNA]</scope>
    <source>
        <strain evidence="1 2">CJ05E6</strain>
    </source>
</reference>
<evidence type="ECO:0000313" key="2">
    <source>
        <dbReference type="Proteomes" id="UP000053864"/>
    </source>
</evidence>
<dbReference type="AlphaFoldDB" id="W2J934"/>
<feature type="non-terminal residue" evidence="1">
    <location>
        <position position="1"/>
    </location>
</feature>
<dbReference type="EMBL" id="KI672361">
    <property type="protein sequence ID" value="ETL42202.1"/>
    <property type="molecule type" value="Genomic_DNA"/>
</dbReference>
<protein>
    <submittedName>
        <fullName evidence="1">Uncharacterized protein</fullName>
    </submittedName>
</protein>
<sequence length="43" mass="5001">DERVIGIPSVELHRVGFLADRRVRSETNKGVCFMFDPLQIERN</sequence>
<organism evidence="1 2">
    <name type="scientific">Phytophthora nicotianae</name>
    <name type="common">Potato buckeye rot agent</name>
    <name type="synonym">Phytophthora parasitica</name>
    <dbReference type="NCBI Taxonomy" id="4792"/>
    <lineage>
        <taxon>Eukaryota</taxon>
        <taxon>Sar</taxon>
        <taxon>Stramenopiles</taxon>
        <taxon>Oomycota</taxon>
        <taxon>Peronosporomycetes</taxon>
        <taxon>Peronosporales</taxon>
        <taxon>Peronosporaceae</taxon>
        <taxon>Phytophthora</taxon>
    </lineage>
</organism>
<dbReference type="Proteomes" id="UP000053864">
    <property type="component" value="Unassembled WGS sequence"/>
</dbReference>
<evidence type="ECO:0000313" key="1">
    <source>
        <dbReference type="EMBL" id="ETL42202.1"/>
    </source>
</evidence>